<evidence type="ECO:0000313" key="4">
    <source>
        <dbReference type="Proteomes" id="UP000736335"/>
    </source>
</evidence>
<dbReference type="Proteomes" id="UP000736335">
    <property type="component" value="Unassembled WGS sequence"/>
</dbReference>
<evidence type="ECO:0000259" key="2">
    <source>
        <dbReference type="Pfam" id="PF20153"/>
    </source>
</evidence>
<dbReference type="InterPro" id="IPR045338">
    <property type="entry name" value="DUF6535"/>
</dbReference>
<feature type="transmembrane region" description="Helical" evidence="1">
    <location>
        <begin position="31"/>
        <end position="55"/>
    </location>
</feature>
<proteinExistence type="predicted"/>
<comment type="caution">
    <text evidence="3">The sequence shown here is derived from an EMBL/GenBank/DDBJ whole genome shotgun (WGS) entry which is preliminary data.</text>
</comment>
<sequence length="930" mass="105246">MSFAVLKMLLDATSGIPNQSNVPVPSGPSASAIQVQCILFASLASALLAAFLAMLGKQWLNPHVEGSLVERGHQRELRIRGMTTWRFRIIMDCIPLVMQVSVLLLGYALAQYLWGLSQTVSTVIAAFTGFGVLFYLFTLFASVIWETCPFQSPVSVALRYAISLVKKHQHRLSEVVQQSITTVTLARPTDEEPAPPPQTPVETFSIPEEAESARVSDTNWISTIFQSASTSDAVVALARFIPEINWPSNVRNVPLFEIYDCLRKPFEFLTDGIVRPGMRTQAYESIRALLHLHAQRPCADATDGSQRGLLDSRQQLPTPQIASGIDGQCEEPRAELSCILTMFDMTRAPESVKVIMVYITEIVWDHRLKTVPLLQVYQALRESLLCSAEGKVYPRQGARDRAFWSAKALLHLYNQRRCLHPLDTALPHQLKFINHLSQPLGHDGFNQDFDLQSTFYIVDWTFGVQTAIPWASLQLTEPHQCWLGHILQYRAFDVLYREQKRLTDDVRGFVAASLSRPQLPARVIADCLFIIRMVAGYEPSPLELLEKDRSHQITEIVDDIFDRLDGVFGQATPSVVTSSAAVEALELVINSRGNPKICARSYSLFRIIVDHANDDEEMWRSARLCLQGASTDMPRVGDPKQLLQCLHRHMRERATIGTQPIHLTFFALVNASDEDTKRGLAAYDFTDPLFIDTTIEALENDYSTHLRKVTIFLLPRLDNYLFTTEEAFGDEQRASRFVKAWSSAIREFLPDPTPTQKVEADTHPVKKDTHPVEKAVIKVLLAIAHLPCLRVHLPKERWILLQHFAYIMVANPPPLQRCLRDPNIFPFLNSLLDDGNPSHWLAMLWVMYHDLSQEVRAQLEEETRRIAVGENPYHLVSYIRVVDGYIKNLDGQLSKSNPLDQVTSSLQKKRERIMQVKGRLQSFQTIIPAF</sequence>
<feature type="transmembrane region" description="Helical" evidence="1">
    <location>
        <begin position="122"/>
        <end position="145"/>
    </location>
</feature>
<keyword evidence="4" id="KW-1185">Reference proteome</keyword>
<dbReference type="Pfam" id="PF20153">
    <property type="entry name" value="DUF6535"/>
    <property type="match status" value="1"/>
</dbReference>
<feature type="domain" description="DUF6535" evidence="2">
    <location>
        <begin position="12"/>
        <end position="114"/>
    </location>
</feature>
<keyword evidence="1" id="KW-0812">Transmembrane</keyword>
<dbReference type="EMBL" id="WIUZ02000011">
    <property type="protein sequence ID" value="KAF9782713.1"/>
    <property type="molecule type" value="Genomic_DNA"/>
</dbReference>
<reference evidence="3" key="1">
    <citation type="journal article" date="2020" name="Nat. Commun.">
        <title>Large-scale genome sequencing of mycorrhizal fungi provides insights into the early evolution of symbiotic traits.</title>
        <authorList>
            <person name="Miyauchi S."/>
            <person name="Kiss E."/>
            <person name="Kuo A."/>
            <person name="Drula E."/>
            <person name="Kohler A."/>
            <person name="Sanchez-Garcia M."/>
            <person name="Morin E."/>
            <person name="Andreopoulos B."/>
            <person name="Barry K.W."/>
            <person name="Bonito G."/>
            <person name="Buee M."/>
            <person name="Carver A."/>
            <person name="Chen C."/>
            <person name="Cichocki N."/>
            <person name="Clum A."/>
            <person name="Culley D."/>
            <person name="Crous P.W."/>
            <person name="Fauchery L."/>
            <person name="Girlanda M."/>
            <person name="Hayes R.D."/>
            <person name="Keri Z."/>
            <person name="LaButti K."/>
            <person name="Lipzen A."/>
            <person name="Lombard V."/>
            <person name="Magnuson J."/>
            <person name="Maillard F."/>
            <person name="Murat C."/>
            <person name="Nolan M."/>
            <person name="Ohm R.A."/>
            <person name="Pangilinan J."/>
            <person name="Pereira M.F."/>
            <person name="Perotto S."/>
            <person name="Peter M."/>
            <person name="Pfister S."/>
            <person name="Riley R."/>
            <person name="Sitrit Y."/>
            <person name="Stielow J.B."/>
            <person name="Szollosi G."/>
            <person name="Zifcakova L."/>
            <person name="Stursova M."/>
            <person name="Spatafora J.W."/>
            <person name="Tedersoo L."/>
            <person name="Vaario L.M."/>
            <person name="Yamada A."/>
            <person name="Yan M."/>
            <person name="Wang P."/>
            <person name="Xu J."/>
            <person name="Bruns T."/>
            <person name="Baldrian P."/>
            <person name="Vilgalys R."/>
            <person name="Dunand C."/>
            <person name="Henrissat B."/>
            <person name="Grigoriev I.V."/>
            <person name="Hibbett D."/>
            <person name="Nagy L.G."/>
            <person name="Martin F.M."/>
        </authorList>
    </citation>
    <scope>NUCLEOTIDE SEQUENCE</scope>
    <source>
        <strain evidence="3">UH-Tt-Lm1</strain>
    </source>
</reference>
<evidence type="ECO:0000256" key="1">
    <source>
        <dbReference type="SAM" id="Phobius"/>
    </source>
</evidence>
<keyword evidence="1" id="KW-0472">Membrane</keyword>
<accession>A0A9P6H9Y9</accession>
<keyword evidence="1" id="KW-1133">Transmembrane helix</keyword>
<protein>
    <recommendedName>
        <fullName evidence="2">DUF6535 domain-containing protein</fullName>
    </recommendedName>
</protein>
<name>A0A9P6H9Y9_9AGAM</name>
<dbReference type="AlphaFoldDB" id="A0A9P6H9Y9"/>
<organism evidence="3 4">
    <name type="scientific">Thelephora terrestris</name>
    <dbReference type="NCBI Taxonomy" id="56493"/>
    <lineage>
        <taxon>Eukaryota</taxon>
        <taxon>Fungi</taxon>
        <taxon>Dikarya</taxon>
        <taxon>Basidiomycota</taxon>
        <taxon>Agaricomycotina</taxon>
        <taxon>Agaricomycetes</taxon>
        <taxon>Thelephorales</taxon>
        <taxon>Thelephoraceae</taxon>
        <taxon>Thelephora</taxon>
    </lineage>
</organism>
<reference evidence="3" key="2">
    <citation type="submission" date="2020-11" db="EMBL/GenBank/DDBJ databases">
        <authorList>
            <consortium name="DOE Joint Genome Institute"/>
            <person name="Kuo A."/>
            <person name="Miyauchi S."/>
            <person name="Kiss E."/>
            <person name="Drula E."/>
            <person name="Kohler A."/>
            <person name="Sanchez-Garcia M."/>
            <person name="Andreopoulos B."/>
            <person name="Barry K.W."/>
            <person name="Bonito G."/>
            <person name="Buee M."/>
            <person name="Carver A."/>
            <person name="Chen C."/>
            <person name="Cichocki N."/>
            <person name="Clum A."/>
            <person name="Culley D."/>
            <person name="Crous P.W."/>
            <person name="Fauchery L."/>
            <person name="Girlanda M."/>
            <person name="Hayes R."/>
            <person name="Keri Z."/>
            <person name="Labutti K."/>
            <person name="Lipzen A."/>
            <person name="Lombard V."/>
            <person name="Magnuson J."/>
            <person name="Maillard F."/>
            <person name="Morin E."/>
            <person name="Murat C."/>
            <person name="Nolan M."/>
            <person name="Ohm R."/>
            <person name="Pangilinan J."/>
            <person name="Pereira M."/>
            <person name="Perotto S."/>
            <person name="Peter M."/>
            <person name="Riley R."/>
            <person name="Sitrit Y."/>
            <person name="Stielow B."/>
            <person name="Szollosi G."/>
            <person name="Zifcakova L."/>
            <person name="Stursova M."/>
            <person name="Spatafora J.W."/>
            <person name="Tedersoo L."/>
            <person name="Vaario L.-M."/>
            <person name="Yamada A."/>
            <person name="Yan M."/>
            <person name="Wang P."/>
            <person name="Xu J."/>
            <person name="Bruns T."/>
            <person name="Baldrian P."/>
            <person name="Vilgalys R."/>
            <person name="Henrissat B."/>
            <person name="Grigoriev I.V."/>
            <person name="Hibbett D."/>
            <person name="Nagy L.G."/>
            <person name="Martin F.M."/>
        </authorList>
    </citation>
    <scope>NUCLEOTIDE SEQUENCE</scope>
    <source>
        <strain evidence="3">UH-Tt-Lm1</strain>
    </source>
</reference>
<evidence type="ECO:0000313" key="3">
    <source>
        <dbReference type="EMBL" id="KAF9782713.1"/>
    </source>
</evidence>
<feature type="transmembrane region" description="Helical" evidence="1">
    <location>
        <begin position="89"/>
        <end position="110"/>
    </location>
</feature>
<gene>
    <name evidence="3" type="ORF">BJ322DRAFT_166813</name>
</gene>